<dbReference type="Gene3D" id="2.10.25.10">
    <property type="entry name" value="Laminin"/>
    <property type="match status" value="2"/>
</dbReference>
<keyword evidence="8" id="KW-0807">Transducer</keyword>
<evidence type="ECO:0000256" key="3">
    <source>
        <dbReference type="ARBA" id="ARBA00022989"/>
    </source>
</evidence>
<gene>
    <name evidence="10" type="ORF">BCR33DRAFT_257706</name>
</gene>
<keyword evidence="4" id="KW-0297">G-protein coupled receptor</keyword>
<evidence type="ECO:0000313" key="11">
    <source>
        <dbReference type="Proteomes" id="UP000193642"/>
    </source>
</evidence>
<dbReference type="OrthoDB" id="2158111at2759"/>
<dbReference type="Pfam" id="PF01094">
    <property type="entry name" value="ANF_receptor"/>
    <property type="match status" value="1"/>
</dbReference>
<evidence type="ECO:0000256" key="4">
    <source>
        <dbReference type="ARBA" id="ARBA00023040"/>
    </source>
</evidence>
<keyword evidence="3" id="KW-1133">Transmembrane helix</keyword>
<dbReference type="InterPro" id="IPR028082">
    <property type="entry name" value="Peripla_BP_I"/>
</dbReference>
<accession>A0A1Y2C8F4</accession>
<dbReference type="AlphaFoldDB" id="A0A1Y2C8F4"/>
<evidence type="ECO:0000256" key="8">
    <source>
        <dbReference type="ARBA" id="ARBA00023224"/>
    </source>
</evidence>
<comment type="caution">
    <text evidence="10">The sequence shown here is derived from an EMBL/GenBank/DDBJ whole genome shotgun (WGS) entry which is preliminary data.</text>
</comment>
<dbReference type="GO" id="GO:0004965">
    <property type="term" value="F:G protein-coupled GABA receptor activity"/>
    <property type="evidence" value="ECO:0007669"/>
    <property type="project" value="InterPro"/>
</dbReference>
<evidence type="ECO:0000256" key="2">
    <source>
        <dbReference type="ARBA" id="ARBA00022692"/>
    </source>
</evidence>
<evidence type="ECO:0000256" key="1">
    <source>
        <dbReference type="ARBA" id="ARBA00004370"/>
    </source>
</evidence>
<dbReference type="Proteomes" id="UP000193642">
    <property type="component" value="Unassembled WGS sequence"/>
</dbReference>
<keyword evidence="2" id="KW-0812">Transmembrane</keyword>
<evidence type="ECO:0000256" key="6">
    <source>
        <dbReference type="ARBA" id="ARBA00023170"/>
    </source>
</evidence>
<evidence type="ECO:0000259" key="9">
    <source>
        <dbReference type="Pfam" id="PF01094"/>
    </source>
</evidence>
<reference evidence="10 11" key="1">
    <citation type="submission" date="2016-07" db="EMBL/GenBank/DDBJ databases">
        <title>Pervasive Adenine N6-methylation of Active Genes in Fungi.</title>
        <authorList>
            <consortium name="DOE Joint Genome Institute"/>
            <person name="Mondo S.J."/>
            <person name="Dannebaum R.O."/>
            <person name="Kuo R.C."/>
            <person name="Labutti K."/>
            <person name="Haridas S."/>
            <person name="Kuo A."/>
            <person name="Salamov A."/>
            <person name="Ahrendt S.R."/>
            <person name="Lipzen A."/>
            <person name="Sullivan W."/>
            <person name="Andreopoulos W.B."/>
            <person name="Clum A."/>
            <person name="Lindquist E."/>
            <person name="Daum C."/>
            <person name="Ramamoorthy G.K."/>
            <person name="Gryganskyi A."/>
            <person name="Culley D."/>
            <person name="Magnuson J.K."/>
            <person name="James T.Y."/>
            <person name="O'Malley M.A."/>
            <person name="Stajich J.E."/>
            <person name="Spatafora J.W."/>
            <person name="Visel A."/>
            <person name="Grigoriev I.V."/>
        </authorList>
    </citation>
    <scope>NUCLEOTIDE SEQUENCE [LARGE SCALE GENOMIC DNA]</scope>
    <source>
        <strain evidence="10 11">JEL800</strain>
    </source>
</reference>
<proteinExistence type="predicted"/>
<keyword evidence="5" id="KW-0472">Membrane</keyword>
<keyword evidence="7" id="KW-0325">Glycoprotein</keyword>
<name>A0A1Y2C8F4_9FUNG</name>
<dbReference type="PANTHER" id="PTHR10519">
    <property type="entry name" value="GABA-B RECEPTOR"/>
    <property type="match status" value="1"/>
</dbReference>
<keyword evidence="11" id="KW-1185">Reference proteome</keyword>
<keyword evidence="6" id="KW-0675">Receptor</keyword>
<dbReference type="PANTHER" id="PTHR10519:SF20">
    <property type="entry name" value="G-PROTEIN COUPLED RECEPTOR 156-RELATED"/>
    <property type="match status" value="1"/>
</dbReference>
<dbReference type="STRING" id="329046.A0A1Y2C8F4"/>
<dbReference type="GO" id="GO:0007214">
    <property type="term" value="P:gamma-aminobutyric acid signaling pathway"/>
    <property type="evidence" value="ECO:0007669"/>
    <property type="project" value="TreeGrafter"/>
</dbReference>
<organism evidence="10 11">
    <name type="scientific">Rhizoclosmatium globosum</name>
    <dbReference type="NCBI Taxonomy" id="329046"/>
    <lineage>
        <taxon>Eukaryota</taxon>
        <taxon>Fungi</taxon>
        <taxon>Fungi incertae sedis</taxon>
        <taxon>Chytridiomycota</taxon>
        <taxon>Chytridiomycota incertae sedis</taxon>
        <taxon>Chytridiomycetes</taxon>
        <taxon>Chytridiales</taxon>
        <taxon>Chytriomycetaceae</taxon>
        <taxon>Rhizoclosmatium</taxon>
    </lineage>
</organism>
<evidence type="ECO:0000256" key="7">
    <source>
        <dbReference type="ARBA" id="ARBA00023180"/>
    </source>
</evidence>
<dbReference type="Gene3D" id="3.40.50.2300">
    <property type="match status" value="2"/>
</dbReference>
<dbReference type="InterPro" id="IPR001828">
    <property type="entry name" value="ANF_lig-bd_rcpt"/>
</dbReference>
<evidence type="ECO:0000313" key="10">
    <source>
        <dbReference type="EMBL" id="ORY43308.1"/>
    </source>
</evidence>
<dbReference type="InterPro" id="IPR002455">
    <property type="entry name" value="GPCR3_GABA-B"/>
</dbReference>
<feature type="domain" description="Receptor ligand binding region" evidence="9">
    <location>
        <begin position="182"/>
        <end position="510"/>
    </location>
</feature>
<dbReference type="EMBL" id="MCGO01000025">
    <property type="protein sequence ID" value="ORY43308.1"/>
    <property type="molecule type" value="Genomic_DNA"/>
</dbReference>
<comment type="subcellular location">
    <subcellularLocation>
        <location evidence="1">Membrane</location>
    </subcellularLocation>
</comment>
<dbReference type="SUPFAM" id="SSF53822">
    <property type="entry name" value="Periplasmic binding protein-like I"/>
    <property type="match status" value="1"/>
</dbReference>
<protein>
    <submittedName>
        <fullName evidence="10">Periplasmic binding protein-like I</fullName>
    </submittedName>
</protein>
<sequence length="650" mass="70476">MKRPKEKFLQELSVPSQSCWEEGTIVCSKRNMIKSRDIRRVIGAIIFSLFLQSASAQTTCSWTTPPPSSVNEKTQQINGLSISCPGGATSTAILTSSVDSTLSLSIQLVNGAGTFPAFTLTKGATQAGGTQTLAVSINGASVLTGKTYVIPQTVDIGFLANFDVPSGWMDYSLPPIVFTSVLNEERSLLPNTVVNLNAKPSNCSVTVSAASAFSFLSSPTIVAIMGPDCSGCAMVDAPMAAAFDVPVISGTNGNPALSDKSVYKMYMRTLANNDAEDSFLLSIIQYYGWKYVNLVTFDYLPYGDHMYAALSELNVTVSVNLVLQSGKTTYTTEFQQLTKSKVSIILTNVYNNVNLDSDAMFRTAVALNMFDYPFVWLFGNPSGDDFTSTTIVPDSKKTGHFYFRRSPTITNAAWRQKVCDRLNNDTWMTTNGWGGPYLQRTKGLTVPTMTDYGLWNMNAVLTIFYALQSLIYTQKIDFDGQLLYTTMRALNFTGVQGPMAFDSNGDAYNVPAEGLAWIPGQKFQPVGTILPVIGSQFLKFTPNTAFSWASGNTTQPNGVICDHNCGQGSCSQPGTCICKTGWVQDKTLFLAGGSDCTIALCSACVNGQCVAPNVCQCNPHGLEATVVSSHFHFNKQASMTKPKRARKHLR</sequence>
<dbReference type="GO" id="GO:0038039">
    <property type="term" value="C:G protein-coupled receptor heterodimeric complex"/>
    <property type="evidence" value="ECO:0007669"/>
    <property type="project" value="TreeGrafter"/>
</dbReference>
<evidence type="ECO:0000256" key="5">
    <source>
        <dbReference type="ARBA" id="ARBA00023136"/>
    </source>
</evidence>